<dbReference type="InterPro" id="IPR044156">
    <property type="entry name" value="Galectin-like"/>
</dbReference>
<keyword evidence="2 3" id="KW-0430">Lectin</keyword>
<dbReference type="SMART" id="SM00908">
    <property type="entry name" value="Gal-bind_lectin"/>
    <property type="match status" value="1"/>
</dbReference>
<reference evidence="5" key="1">
    <citation type="submission" date="2021-01" db="EMBL/GenBank/DDBJ databases">
        <title>A chromosome-scale assembly of European eel, Anguilla anguilla.</title>
        <authorList>
            <person name="Henkel C."/>
            <person name="Jong-Raadsen S.A."/>
            <person name="Dufour S."/>
            <person name="Weltzien F.-A."/>
            <person name="Palstra A.P."/>
            <person name="Pelster B."/>
            <person name="Spaink H.P."/>
            <person name="Van Den Thillart G.E."/>
            <person name="Jansen H."/>
            <person name="Zahm M."/>
            <person name="Klopp C."/>
            <person name="Cedric C."/>
            <person name="Louis A."/>
            <person name="Berthelot C."/>
            <person name="Parey E."/>
            <person name="Roest Crollius H."/>
            <person name="Montfort J."/>
            <person name="Robinson-Rechavi M."/>
            <person name="Bucao C."/>
            <person name="Bouchez O."/>
            <person name="Gislard M."/>
            <person name="Lluch J."/>
            <person name="Milhes M."/>
            <person name="Lampietro C."/>
            <person name="Lopez Roques C."/>
            <person name="Donnadieu C."/>
            <person name="Braasch I."/>
            <person name="Desvignes T."/>
            <person name="Postlethwait J."/>
            <person name="Bobe J."/>
            <person name="Guiguen Y."/>
            <person name="Dirks R."/>
        </authorList>
    </citation>
    <scope>NUCLEOTIDE SEQUENCE</scope>
    <source>
        <strain evidence="5">Tag_6206</strain>
        <tissue evidence="5">Liver</tissue>
    </source>
</reference>
<dbReference type="GO" id="GO:0043236">
    <property type="term" value="F:laminin binding"/>
    <property type="evidence" value="ECO:0007669"/>
    <property type="project" value="TreeGrafter"/>
</dbReference>
<protein>
    <recommendedName>
        <fullName evidence="3">Galectin</fullName>
    </recommendedName>
</protein>
<dbReference type="AlphaFoldDB" id="A0A9D3RSV7"/>
<dbReference type="PANTHER" id="PTHR11346">
    <property type="entry name" value="GALECTIN"/>
    <property type="match status" value="1"/>
</dbReference>
<comment type="caution">
    <text evidence="5">The sequence shown here is derived from an EMBL/GenBank/DDBJ whole genome shotgun (WGS) entry which is preliminary data.</text>
</comment>
<dbReference type="GO" id="GO:0005615">
    <property type="term" value="C:extracellular space"/>
    <property type="evidence" value="ECO:0007669"/>
    <property type="project" value="TreeGrafter"/>
</dbReference>
<name>A0A9D3RSV7_ANGAN</name>
<dbReference type="Proteomes" id="UP001044222">
    <property type="component" value="Chromosome 9"/>
</dbReference>
<keyword evidence="6" id="KW-1185">Reference proteome</keyword>
<dbReference type="CDD" id="cd00070">
    <property type="entry name" value="GLECT"/>
    <property type="match status" value="1"/>
</dbReference>
<gene>
    <name evidence="5" type="ORF">ANANG_G00168890</name>
</gene>
<evidence type="ECO:0000256" key="2">
    <source>
        <dbReference type="ARBA" id="ARBA00022734"/>
    </source>
</evidence>
<feature type="domain" description="Galectin" evidence="4">
    <location>
        <begin position="2"/>
        <end position="133"/>
    </location>
</feature>
<sequence>MSLKLKIVSFKPGMELKVKGVPKPNIDRFSINVCDSRKNIALHIDARFDYGVDQRVIILNSMENGSWQDEVKERNFPFHWGQEFEVTIIFADDRFYINLHDGHVLQFPNHLADKQYDYICIDGEVTIKGIYVN</sequence>
<dbReference type="InterPro" id="IPR013320">
    <property type="entry name" value="ConA-like_dom_sf"/>
</dbReference>
<dbReference type="SUPFAM" id="SSF49899">
    <property type="entry name" value="Concanavalin A-like lectins/glucanases"/>
    <property type="match status" value="1"/>
</dbReference>
<evidence type="ECO:0000313" key="6">
    <source>
        <dbReference type="Proteomes" id="UP001044222"/>
    </source>
</evidence>
<dbReference type="PANTHER" id="PTHR11346:SF97">
    <property type="entry name" value="GALECTIN-1"/>
    <property type="match status" value="1"/>
</dbReference>
<dbReference type="PROSITE" id="PS51304">
    <property type="entry name" value="GALECTIN"/>
    <property type="match status" value="1"/>
</dbReference>
<evidence type="ECO:0000259" key="4">
    <source>
        <dbReference type="PROSITE" id="PS51304"/>
    </source>
</evidence>
<dbReference type="GO" id="GO:0030246">
    <property type="term" value="F:carbohydrate binding"/>
    <property type="evidence" value="ECO:0007669"/>
    <property type="project" value="UniProtKB-UniRule"/>
</dbReference>
<dbReference type="FunFam" id="2.60.120.200:FF:000021">
    <property type="entry name" value="Galectin"/>
    <property type="match status" value="1"/>
</dbReference>
<dbReference type="Gene3D" id="2.60.120.200">
    <property type="match status" value="1"/>
</dbReference>
<dbReference type="InterPro" id="IPR001079">
    <property type="entry name" value="Galectin_CRD"/>
</dbReference>
<dbReference type="Pfam" id="PF00337">
    <property type="entry name" value="Gal-bind_lectin"/>
    <property type="match status" value="1"/>
</dbReference>
<evidence type="ECO:0000313" key="5">
    <source>
        <dbReference type="EMBL" id="KAG5841650.1"/>
    </source>
</evidence>
<organism evidence="5 6">
    <name type="scientific">Anguilla anguilla</name>
    <name type="common">European freshwater eel</name>
    <name type="synonym">Muraena anguilla</name>
    <dbReference type="NCBI Taxonomy" id="7936"/>
    <lineage>
        <taxon>Eukaryota</taxon>
        <taxon>Metazoa</taxon>
        <taxon>Chordata</taxon>
        <taxon>Craniata</taxon>
        <taxon>Vertebrata</taxon>
        <taxon>Euteleostomi</taxon>
        <taxon>Actinopterygii</taxon>
        <taxon>Neopterygii</taxon>
        <taxon>Teleostei</taxon>
        <taxon>Anguilliformes</taxon>
        <taxon>Anguillidae</taxon>
        <taxon>Anguilla</taxon>
    </lineage>
</organism>
<evidence type="ECO:0000256" key="1">
    <source>
        <dbReference type="ARBA" id="ARBA00011738"/>
    </source>
</evidence>
<accession>A0A9D3RSV7</accession>
<evidence type="ECO:0000256" key="3">
    <source>
        <dbReference type="RuleBase" id="RU102079"/>
    </source>
</evidence>
<comment type="subunit">
    <text evidence="1">Homodimer.</text>
</comment>
<proteinExistence type="predicted"/>
<dbReference type="EMBL" id="JAFIRN010000009">
    <property type="protein sequence ID" value="KAG5841650.1"/>
    <property type="molecule type" value="Genomic_DNA"/>
</dbReference>
<dbReference type="SMART" id="SM00276">
    <property type="entry name" value="GLECT"/>
    <property type="match status" value="1"/>
</dbReference>